<dbReference type="PRINTS" id="PR01818">
    <property type="entry name" value="DESMOCADHERN"/>
</dbReference>
<reference evidence="16" key="1">
    <citation type="submission" date="2023-07" db="EMBL/GenBank/DDBJ databases">
        <authorList>
            <person name="Stuckert A."/>
        </authorList>
    </citation>
    <scope>NUCLEOTIDE SEQUENCE</scope>
</reference>
<evidence type="ECO:0000256" key="8">
    <source>
        <dbReference type="ARBA" id="ARBA00022989"/>
    </source>
</evidence>
<feature type="domain" description="Cadherin" evidence="15">
    <location>
        <begin position="20"/>
        <end position="127"/>
    </location>
</feature>
<dbReference type="SMART" id="SM00112">
    <property type="entry name" value="CA"/>
    <property type="match status" value="4"/>
</dbReference>
<keyword evidence="2" id="KW-1003">Cell membrane</keyword>
<feature type="domain" description="Cadherin" evidence="15">
    <location>
        <begin position="240"/>
        <end position="360"/>
    </location>
</feature>
<evidence type="ECO:0000256" key="13">
    <source>
        <dbReference type="RuleBase" id="RU004358"/>
    </source>
</evidence>
<dbReference type="InterPro" id="IPR000233">
    <property type="entry name" value="Cadherin_Y-type_LIR"/>
</dbReference>
<organism evidence="16 17">
    <name type="scientific">Ranitomeya imitator</name>
    <name type="common">mimic poison frog</name>
    <dbReference type="NCBI Taxonomy" id="111125"/>
    <lineage>
        <taxon>Eukaryota</taxon>
        <taxon>Metazoa</taxon>
        <taxon>Chordata</taxon>
        <taxon>Craniata</taxon>
        <taxon>Vertebrata</taxon>
        <taxon>Euteleostomi</taxon>
        <taxon>Amphibia</taxon>
        <taxon>Batrachia</taxon>
        <taxon>Anura</taxon>
        <taxon>Neobatrachia</taxon>
        <taxon>Hyloidea</taxon>
        <taxon>Dendrobatidae</taxon>
        <taxon>Dendrobatinae</taxon>
        <taxon>Ranitomeya</taxon>
    </lineage>
</organism>
<keyword evidence="7" id="KW-0965">Cell junction</keyword>
<dbReference type="InterPro" id="IPR002126">
    <property type="entry name" value="Cadherin-like_dom"/>
</dbReference>
<comment type="subcellular location">
    <subcellularLocation>
        <location evidence="1">Cell junction</location>
        <location evidence="1">Desmosome</location>
    </subcellularLocation>
    <subcellularLocation>
        <location evidence="12">Cell membrane</location>
        <topology evidence="12">Single-pass type I membrane protein</topology>
    </subcellularLocation>
</comment>
<dbReference type="InterPro" id="IPR027397">
    <property type="entry name" value="Catenin-bd_sf"/>
</dbReference>
<keyword evidence="9 14" id="KW-0472">Membrane</keyword>
<keyword evidence="5 11" id="KW-0106">Calcium</keyword>
<dbReference type="Gene3D" id="2.60.40.60">
    <property type="entry name" value="Cadherins"/>
    <property type="match status" value="5"/>
</dbReference>
<sequence>MLSVKKTRQARELLKRTKRRWRPMPFSVHENYRGKYPCFVERIQSDTQLEYEIYYSITGQGVDQHPVGLFEINPKTGDIYITAPVDREEFPFFQLMAYAKTKDGYAPESPLDLPVIVEDDNDNAPVFTEAIFCAEVLEHSKAGSVVGRVNATDKDLQGTRHTLLRYALLQQIPPSPSMFNIHPEYGIITTSSNRLDRETQDHYTLIVEVRDMGGGIGALSSTGTMSVTVVDVNDYAPTFVKQSYEVEVNENESGMVILRIPIIDDDLVNTSNWRALFSITQGNGLGHFNITTDPKTNEGLLRVIKPINYEETKRFVLQVAVANEVSLVTQAGTKTSGVNTIPVTVIVKDVDEGPECQPTIKEVRVKENQTAGIVVTDFPAIDPETKSSSGIQYKILTDRLSLVNVDANTGRITTAKVLDYESKDIPTHQYNVTILATDQTTLQRYRQRSGSLQRRCLVAGELSHRPLSSDQRCRMVTRVNIGLLSAALRLFTRCLPWLPVKTSLDRCHTRRSSDVRGRSSDEIKFWTFFSDQRSPSRGLIVGGKSGTCTLVMTIEDVNDNFPVVPRSEYTICQLGRTYAEIEATDDDSVPHGNPYVFALDSSRDATVTKNWRIATQDGNSARIEEIGSLPLGTYVVPMKIVDKQGYGITQEIVVRKCDCFDSLTCTNRAADKNTSLGGLAILVMVLSALLFALLLCLLTACLCGSGAGIAKGGFIDDGPQQNLLINNTEAPGADVMESNYKVPVIMVNPDIVGNAPPSGHEGGQNVSQMGQHLTQTIKQTNLHSDSTGGRLTYQSLRDGHHMMDGSRHNYGEWHSFVNTHLGDKLYMCGQDEDHQRGEDYVVPYNYEGKGSVAGSVGCCSELRGEDDKLDFLNQLEPKFRTLAEVCAKK</sequence>
<evidence type="ECO:0000256" key="7">
    <source>
        <dbReference type="ARBA" id="ARBA00022949"/>
    </source>
</evidence>
<dbReference type="SUPFAM" id="SSF49313">
    <property type="entry name" value="Cadherin-like"/>
    <property type="match status" value="5"/>
</dbReference>
<dbReference type="InterPro" id="IPR015919">
    <property type="entry name" value="Cadherin-like_sf"/>
</dbReference>
<dbReference type="Proteomes" id="UP001176940">
    <property type="component" value="Unassembled WGS sequence"/>
</dbReference>
<evidence type="ECO:0000259" key="15">
    <source>
        <dbReference type="PROSITE" id="PS50268"/>
    </source>
</evidence>
<keyword evidence="10" id="KW-0325">Glycoprotein</keyword>
<evidence type="ECO:0000256" key="2">
    <source>
        <dbReference type="ARBA" id="ARBA00022475"/>
    </source>
</evidence>
<dbReference type="PANTHER" id="PTHR24025">
    <property type="entry name" value="DESMOGLEIN FAMILY MEMBER"/>
    <property type="match status" value="1"/>
</dbReference>
<gene>
    <name evidence="16" type="ORF">RIMI_LOCUS18401897</name>
</gene>
<evidence type="ECO:0000256" key="9">
    <source>
        <dbReference type="ARBA" id="ARBA00023136"/>
    </source>
</evidence>
<dbReference type="PRINTS" id="PR00205">
    <property type="entry name" value="CADHERIN"/>
</dbReference>
<evidence type="ECO:0000313" key="17">
    <source>
        <dbReference type="Proteomes" id="UP001176940"/>
    </source>
</evidence>
<proteinExistence type="predicted"/>
<dbReference type="Pfam" id="PF00028">
    <property type="entry name" value="Cadherin"/>
    <property type="match status" value="4"/>
</dbReference>
<comment type="function">
    <text evidence="13">A component of desmosome cell-cell junctions which are required for positive regulation of cellular adhesion. Involved in the interaction of plaque proteins and intermediate filaments mediating cell-cell adhesion.</text>
</comment>
<evidence type="ECO:0000256" key="11">
    <source>
        <dbReference type="PROSITE-ProRule" id="PRU00043"/>
    </source>
</evidence>
<name>A0ABN9MCZ4_9NEOB</name>
<feature type="transmembrane region" description="Helical" evidence="14">
    <location>
        <begin position="676"/>
        <end position="702"/>
    </location>
</feature>
<evidence type="ECO:0000256" key="4">
    <source>
        <dbReference type="ARBA" id="ARBA00022737"/>
    </source>
</evidence>
<evidence type="ECO:0000313" key="16">
    <source>
        <dbReference type="EMBL" id="CAJ0962855.1"/>
    </source>
</evidence>
<evidence type="ECO:0000256" key="1">
    <source>
        <dbReference type="ARBA" id="ARBA00004568"/>
    </source>
</evidence>
<evidence type="ECO:0000256" key="3">
    <source>
        <dbReference type="ARBA" id="ARBA00022692"/>
    </source>
</evidence>
<dbReference type="Gene3D" id="4.10.900.10">
    <property type="entry name" value="TCF3-CBD (Catenin binding domain)"/>
    <property type="match status" value="1"/>
</dbReference>
<keyword evidence="8 14" id="KW-1133">Transmembrane helix</keyword>
<evidence type="ECO:0000256" key="14">
    <source>
        <dbReference type="SAM" id="Phobius"/>
    </source>
</evidence>
<comment type="caution">
    <text evidence="16">The sequence shown here is derived from an EMBL/GenBank/DDBJ whole genome shotgun (WGS) entry which is preliminary data.</text>
</comment>
<dbReference type="InterPro" id="IPR050971">
    <property type="entry name" value="Cadherin-domain_protein"/>
</dbReference>
<keyword evidence="6 12" id="KW-0130">Cell adhesion</keyword>
<accession>A0ABN9MCZ4</accession>
<dbReference type="Pfam" id="PF01049">
    <property type="entry name" value="CADH_Y-type_LIR"/>
    <property type="match status" value="1"/>
</dbReference>
<evidence type="ECO:0000256" key="12">
    <source>
        <dbReference type="RuleBase" id="RU003318"/>
    </source>
</evidence>
<keyword evidence="3 12" id="KW-0812">Transmembrane</keyword>
<keyword evidence="17" id="KW-1185">Reference proteome</keyword>
<dbReference type="PROSITE" id="PS50268">
    <property type="entry name" value="CADHERIN_2"/>
    <property type="match status" value="4"/>
</dbReference>
<keyword evidence="4" id="KW-0677">Repeat</keyword>
<evidence type="ECO:0000256" key="5">
    <source>
        <dbReference type="ARBA" id="ARBA00022837"/>
    </source>
</evidence>
<dbReference type="PANTHER" id="PTHR24025:SF0">
    <property type="entry name" value="DESMOCOLLIN-2"/>
    <property type="match status" value="1"/>
</dbReference>
<protein>
    <recommendedName>
        <fullName evidence="15">Cadherin domain-containing protein</fullName>
    </recommendedName>
</protein>
<evidence type="ECO:0000256" key="6">
    <source>
        <dbReference type="ARBA" id="ARBA00022889"/>
    </source>
</evidence>
<dbReference type="InterPro" id="IPR009122">
    <property type="entry name" value="Desmosomal_cadherin"/>
</dbReference>
<feature type="domain" description="Cadherin" evidence="15">
    <location>
        <begin position="128"/>
        <end position="239"/>
    </location>
</feature>
<dbReference type="CDD" id="cd11304">
    <property type="entry name" value="Cadherin_repeat"/>
    <property type="match status" value="4"/>
</dbReference>
<dbReference type="EMBL" id="CAUEEQ010055986">
    <property type="protein sequence ID" value="CAJ0962855.1"/>
    <property type="molecule type" value="Genomic_DNA"/>
</dbReference>
<evidence type="ECO:0000256" key="10">
    <source>
        <dbReference type="ARBA" id="ARBA00023180"/>
    </source>
</evidence>
<feature type="domain" description="Cadherin" evidence="15">
    <location>
        <begin position="357"/>
        <end position="564"/>
    </location>
</feature>